<keyword evidence="2" id="KW-1185">Reference proteome</keyword>
<dbReference type="RefSeq" id="WP_145276004.1">
    <property type="nucleotide sequence ID" value="NZ_CP036426.1"/>
</dbReference>
<reference evidence="1 2" key="1">
    <citation type="submission" date="2019-02" db="EMBL/GenBank/DDBJ databases">
        <title>Deep-cultivation of Planctomycetes and their phenomic and genomic characterization uncovers novel biology.</title>
        <authorList>
            <person name="Wiegand S."/>
            <person name="Jogler M."/>
            <person name="Boedeker C."/>
            <person name="Pinto D."/>
            <person name="Vollmers J."/>
            <person name="Rivas-Marin E."/>
            <person name="Kohn T."/>
            <person name="Peeters S.H."/>
            <person name="Heuer A."/>
            <person name="Rast P."/>
            <person name="Oberbeckmann S."/>
            <person name="Bunk B."/>
            <person name="Jeske O."/>
            <person name="Meyerdierks A."/>
            <person name="Storesund J.E."/>
            <person name="Kallscheuer N."/>
            <person name="Luecker S."/>
            <person name="Lage O.M."/>
            <person name="Pohl T."/>
            <person name="Merkel B.J."/>
            <person name="Hornburger P."/>
            <person name="Mueller R.-W."/>
            <person name="Bruemmer F."/>
            <person name="Labrenz M."/>
            <person name="Spormann A.M."/>
            <person name="Op den Camp H."/>
            <person name="Overmann J."/>
            <person name="Amann R."/>
            <person name="Jetten M.S.M."/>
            <person name="Mascher T."/>
            <person name="Medema M.H."/>
            <person name="Devos D.P."/>
            <person name="Kaster A.-K."/>
            <person name="Ovreas L."/>
            <person name="Rohde M."/>
            <person name="Galperin M.Y."/>
            <person name="Jogler C."/>
        </authorList>
    </citation>
    <scope>NUCLEOTIDE SEQUENCE [LARGE SCALE GENOMIC DNA]</scope>
    <source>
        <strain evidence="1 2">ElP</strain>
    </source>
</reference>
<proteinExistence type="predicted"/>
<gene>
    <name evidence="1" type="primary">pspA_2</name>
    <name evidence="1" type="ORF">ElP_58430</name>
</gene>
<dbReference type="EC" id="3.1.3.3" evidence="1"/>
<dbReference type="InterPro" id="IPR013078">
    <property type="entry name" value="His_Pase_superF_clade-1"/>
</dbReference>
<dbReference type="GO" id="GO:0016791">
    <property type="term" value="F:phosphatase activity"/>
    <property type="evidence" value="ECO:0007669"/>
    <property type="project" value="TreeGrafter"/>
</dbReference>
<dbReference type="SUPFAM" id="SSF53254">
    <property type="entry name" value="Phosphoglycerate mutase-like"/>
    <property type="match status" value="1"/>
</dbReference>
<dbReference type="PANTHER" id="PTHR48100">
    <property type="entry name" value="BROAD-SPECIFICITY PHOSPHATASE YOR283W-RELATED"/>
    <property type="match status" value="1"/>
</dbReference>
<dbReference type="KEGG" id="tpla:ElP_58430"/>
<dbReference type="GO" id="GO:0005737">
    <property type="term" value="C:cytoplasm"/>
    <property type="evidence" value="ECO:0007669"/>
    <property type="project" value="TreeGrafter"/>
</dbReference>
<dbReference type="PANTHER" id="PTHR48100:SF59">
    <property type="entry name" value="ADENOSYLCOBALAMIN_ALPHA-RIBAZOLE PHOSPHATASE"/>
    <property type="match status" value="1"/>
</dbReference>
<dbReference type="Pfam" id="PF00300">
    <property type="entry name" value="His_Phos_1"/>
    <property type="match status" value="1"/>
</dbReference>
<accession>A0A518HB03</accession>
<organism evidence="1 2">
    <name type="scientific">Tautonia plasticadhaerens</name>
    <dbReference type="NCBI Taxonomy" id="2527974"/>
    <lineage>
        <taxon>Bacteria</taxon>
        <taxon>Pseudomonadati</taxon>
        <taxon>Planctomycetota</taxon>
        <taxon>Planctomycetia</taxon>
        <taxon>Isosphaerales</taxon>
        <taxon>Isosphaeraceae</taxon>
        <taxon>Tautonia</taxon>
    </lineage>
</organism>
<dbReference type="Proteomes" id="UP000317835">
    <property type="component" value="Chromosome"/>
</dbReference>
<evidence type="ECO:0000313" key="2">
    <source>
        <dbReference type="Proteomes" id="UP000317835"/>
    </source>
</evidence>
<keyword evidence="1" id="KW-0378">Hydrolase</keyword>
<dbReference type="OrthoDB" id="9781415at2"/>
<dbReference type="CDD" id="cd07067">
    <property type="entry name" value="HP_PGM_like"/>
    <property type="match status" value="1"/>
</dbReference>
<sequence length="196" mass="21759">MTQVLLIRPGATVFDEQNRVQGILDVPLSERGRAEVAELADRLAGNGLDLAAIYCGPGESVVRTAETVSRALGLRVRRLEELRNLDQGLWQGLQIDEIRRRNLKLFRQWQDDPRTVCPPLGETVESAQSRVTSALRPILKRHKDEAIGLVVAEPIARLVSCFLRRDANVQLLEPVPTGDFERIEVAADVGRDVAPP</sequence>
<evidence type="ECO:0000313" key="1">
    <source>
        <dbReference type="EMBL" id="QDV37896.1"/>
    </source>
</evidence>
<dbReference type="InterPro" id="IPR050275">
    <property type="entry name" value="PGM_Phosphatase"/>
</dbReference>
<dbReference type="EMBL" id="CP036426">
    <property type="protein sequence ID" value="QDV37896.1"/>
    <property type="molecule type" value="Genomic_DNA"/>
</dbReference>
<dbReference type="AlphaFoldDB" id="A0A518HB03"/>
<protein>
    <submittedName>
        <fullName evidence="1">Phosphoserine phosphatase 1</fullName>
        <ecNumber evidence="1">3.1.3.3</ecNumber>
    </submittedName>
</protein>
<dbReference type="InterPro" id="IPR029033">
    <property type="entry name" value="His_PPase_superfam"/>
</dbReference>
<name>A0A518HB03_9BACT</name>
<dbReference type="Gene3D" id="3.40.50.1240">
    <property type="entry name" value="Phosphoglycerate mutase-like"/>
    <property type="match status" value="1"/>
</dbReference>